<gene>
    <name evidence="3" type="ORF">Q8A49_08755</name>
</gene>
<evidence type="ECO:0000259" key="2">
    <source>
        <dbReference type="Pfam" id="PF13400"/>
    </source>
</evidence>
<dbReference type="Proteomes" id="UP001348641">
    <property type="component" value="Unassembled WGS sequence"/>
</dbReference>
<comment type="caution">
    <text evidence="3">The sequence shown here is derived from an EMBL/GenBank/DDBJ whole genome shotgun (WGS) entry which is preliminary data.</text>
</comment>
<name>A0ABU7KMV7_9ACTN</name>
<feature type="transmembrane region" description="Helical" evidence="1">
    <location>
        <begin position="12"/>
        <end position="31"/>
    </location>
</feature>
<keyword evidence="1" id="KW-0812">Transmembrane</keyword>
<keyword evidence="1" id="KW-1133">Transmembrane helix</keyword>
<evidence type="ECO:0000256" key="1">
    <source>
        <dbReference type="SAM" id="Phobius"/>
    </source>
</evidence>
<reference evidence="3 4" key="1">
    <citation type="submission" date="2023-07" db="EMBL/GenBank/DDBJ databases">
        <authorList>
            <person name="Girao M."/>
            <person name="Carvalho M.F."/>
        </authorList>
    </citation>
    <scope>NUCLEOTIDE SEQUENCE [LARGE SCALE GENOMIC DNA]</scope>
    <source>
        <strain evidence="3 4">66/93</strain>
    </source>
</reference>
<dbReference type="RefSeq" id="WP_330157788.1">
    <property type="nucleotide sequence ID" value="NZ_BAAAJA010000072.1"/>
</dbReference>
<protein>
    <submittedName>
        <fullName evidence="3">Pilus assembly protein TadG-related protein</fullName>
    </submittedName>
</protein>
<dbReference type="EMBL" id="JAUUCC010000017">
    <property type="protein sequence ID" value="MEE2050586.1"/>
    <property type="molecule type" value="Genomic_DNA"/>
</dbReference>
<evidence type="ECO:0000313" key="3">
    <source>
        <dbReference type="EMBL" id="MEE2050586.1"/>
    </source>
</evidence>
<keyword evidence="1" id="KW-0472">Membrane</keyword>
<sequence>MTPCTRDDRGQLTLFFAIGVVGLLLVAGLVLDGGAQIRAAQRAQAVAEEAARAGAQAVDVDALMRGRATRLNPHQARMAAHTYLNTSGATGTVTAGVETVSVEVTLSEPTLFLSLIGITELSASGSATARLALEEGTP</sequence>
<proteinExistence type="predicted"/>
<dbReference type="Pfam" id="PF13400">
    <property type="entry name" value="Tad"/>
    <property type="match status" value="1"/>
</dbReference>
<feature type="domain" description="Putative Flp pilus-assembly TadG-like N-terminal" evidence="2">
    <location>
        <begin position="10"/>
        <end position="57"/>
    </location>
</feature>
<organism evidence="3 4">
    <name type="scientific">Nocardiopsis tropica</name>
    <dbReference type="NCBI Taxonomy" id="109330"/>
    <lineage>
        <taxon>Bacteria</taxon>
        <taxon>Bacillati</taxon>
        <taxon>Actinomycetota</taxon>
        <taxon>Actinomycetes</taxon>
        <taxon>Streptosporangiales</taxon>
        <taxon>Nocardiopsidaceae</taxon>
        <taxon>Nocardiopsis</taxon>
    </lineage>
</organism>
<accession>A0ABU7KMV7</accession>
<evidence type="ECO:0000313" key="4">
    <source>
        <dbReference type="Proteomes" id="UP001348641"/>
    </source>
</evidence>
<dbReference type="InterPro" id="IPR028087">
    <property type="entry name" value="Tad_N"/>
</dbReference>